<keyword evidence="2" id="KW-0805">Transcription regulation</keyword>
<dbReference type="RefSeq" id="WP_087145050.1">
    <property type="nucleotide sequence ID" value="NZ_FUKI01000164.1"/>
</dbReference>
<dbReference type="PRINTS" id="PR00039">
    <property type="entry name" value="HTHLYSR"/>
</dbReference>
<proteinExistence type="inferred from homology"/>
<evidence type="ECO:0000259" key="5">
    <source>
        <dbReference type="PROSITE" id="PS50931"/>
    </source>
</evidence>
<dbReference type="InterPro" id="IPR005119">
    <property type="entry name" value="LysR_subst-bd"/>
</dbReference>
<gene>
    <name evidence="6" type="primary">cbl</name>
    <name evidence="6" type="ORF">CRENPOLYSF1_840003</name>
</gene>
<dbReference type="InterPro" id="IPR036388">
    <property type="entry name" value="WH-like_DNA-bd_sf"/>
</dbReference>
<dbReference type="SUPFAM" id="SSF46785">
    <property type="entry name" value="Winged helix' DNA-binding domain"/>
    <property type="match status" value="1"/>
</dbReference>
<comment type="similarity">
    <text evidence="1">Belongs to the LysR transcriptional regulatory family.</text>
</comment>
<organism evidence="6 7">
    <name type="scientific">Crenothrix polyspora</name>
    <dbReference type="NCBI Taxonomy" id="360316"/>
    <lineage>
        <taxon>Bacteria</taxon>
        <taxon>Pseudomonadati</taxon>
        <taxon>Pseudomonadota</taxon>
        <taxon>Gammaproteobacteria</taxon>
        <taxon>Methylococcales</taxon>
        <taxon>Crenotrichaceae</taxon>
        <taxon>Crenothrix</taxon>
    </lineage>
</organism>
<dbReference type="Pfam" id="PF00126">
    <property type="entry name" value="HTH_1"/>
    <property type="match status" value="1"/>
</dbReference>
<keyword evidence="3" id="KW-0238">DNA-binding</keyword>
<dbReference type="Proteomes" id="UP000195667">
    <property type="component" value="Unassembled WGS sequence"/>
</dbReference>
<dbReference type="Gene3D" id="1.10.10.10">
    <property type="entry name" value="Winged helix-like DNA-binding domain superfamily/Winged helix DNA-binding domain"/>
    <property type="match status" value="1"/>
</dbReference>
<protein>
    <submittedName>
        <fullName evidence="6">HTH-type transcriptional regulator Cbl</fullName>
    </submittedName>
</protein>
<sequence length="314" mass="35269">MNLNQLEIMYLLQKTGYNLSKVAAKMNVVQSAVSRQLIMLEDEIGTPLFERHGKRLLGPTPLGARILEEVTFLNQAKRNIRALADDFLDNRNGMLHIATTHTQAKYFLPTPISRFREKYPGIKIYIEQSSPGNLINLLHHHKADIAICTESMNDDEKLVIKPCYQWHHIVVVPKGHPLIGEDITLERLATFPILTYSQGFTGRSNIEKAFDNKGIELDVTLAAADSDVIKTYVRLGFGVGIIAGTSYEPVIDADLVALDLAHLIPPSTTKFAYLKQSYLPSYARYFVEQLQTSIKRDLFPCGESASKDQCLLTH</sequence>
<dbReference type="PROSITE" id="PS50931">
    <property type="entry name" value="HTH_LYSR"/>
    <property type="match status" value="1"/>
</dbReference>
<dbReference type="Pfam" id="PF03466">
    <property type="entry name" value="LysR_substrate"/>
    <property type="match status" value="1"/>
</dbReference>
<dbReference type="AlphaFoldDB" id="A0A1R4HIK4"/>
<keyword evidence="4" id="KW-0804">Transcription</keyword>
<name>A0A1R4HIK4_9GAMM</name>
<dbReference type="PANTHER" id="PTHR30126">
    <property type="entry name" value="HTH-TYPE TRANSCRIPTIONAL REGULATOR"/>
    <property type="match status" value="1"/>
</dbReference>
<dbReference type="PANTHER" id="PTHR30126:SF6">
    <property type="entry name" value="HTH-TYPE TRANSCRIPTIONAL REGULATOR CYSB-RELATED"/>
    <property type="match status" value="1"/>
</dbReference>
<dbReference type="Gene3D" id="3.40.190.10">
    <property type="entry name" value="Periplasmic binding protein-like II"/>
    <property type="match status" value="2"/>
</dbReference>
<keyword evidence="7" id="KW-1185">Reference proteome</keyword>
<dbReference type="InterPro" id="IPR036390">
    <property type="entry name" value="WH_DNA-bd_sf"/>
</dbReference>
<evidence type="ECO:0000313" key="6">
    <source>
        <dbReference type="EMBL" id="SJM96066.1"/>
    </source>
</evidence>
<dbReference type="OrthoDB" id="5297026at2"/>
<accession>A0A1R4HIK4</accession>
<dbReference type="EMBL" id="FUKI01000164">
    <property type="protein sequence ID" value="SJM96066.1"/>
    <property type="molecule type" value="Genomic_DNA"/>
</dbReference>
<reference evidence="7" key="1">
    <citation type="submission" date="2017-02" db="EMBL/GenBank/DDBJ databases">
        <authorList>
            <person name="Daims H."/>
        </authorList>
    </citation>
    <scope>NUCLEOTIDE SEQUENCE [LARGE SCALE GENOMIC DNA]</scope>
</reference>
<evidence type="ECO:0000256" key="2">
    <source>
        <dbReference type="ARBA" id="ARBA00023015"/>
    </source>
</evidence>
<evidence type="ECO:0000313" key="7">
    <source>
        <dbReference type="Proteomes" id="UP000195667"/>
    </source>
</evidence>
<dbReference type="GO" id="GO:0003700">
    <property type="term" value="F:DNA-binding transcription factor activity"/>
    <property type="evidence" value="ECO:0007669"/>
    <property type="project" value="InterPro"/>
</dbReference>
<dbReference type="SUPFAM" id="SSF53850">
    <property type="entry name" value="Periplasmic binding protein-like II"/>
    <property type="match status" value="1"/>
</dbReference>
<dbReference type="GO" id="GO:0019344">
    <property type="term" value="P:cysteine biosynthetic process"/>
    <property type="evidence" value="ECO:0007669"/>
    <property type="project" value="TreeGrafter"/>
</dbReference>
<evidence type="ECO:0000256" key="4">
    <source>
        <dbReference type="ARBA" id="ARBA00023163"/>
    </source>
</evidence>
<feature type="domain" description="HTH lysR-type" evidence="5">
    <location>
        <begin position="1"/>
        <end position="60"/>
    </location>
</feature>
<dbReference type="InterPro" id="IPR000847">
    <property type="entry name" value="LysR_HTH_N"/>
</dbReference>
<dbReference type="GO" id="GO:0000976">
    <property type="term" value="F:transcription cis-regulatory region binding"/>
    <property type="evidence" value="ECO:0007669"/>
    <property type="project" value="TreeGrafter"/>
</dbReference>
<evidence type="ECO:0000256" key="1">
    <source>
        <dbReference type="ARBA" id="ARBA00009437"/>
    </source>
</evidence>
<evidence type="ECO:0000256" key="3">
    <source>
        <dbReference type="ARBA" id="ARBA00023125"/>
    </source>
</evidence>